<dbReference type="UniPathway" id="UPA00246"/>
<reference evidence="1" key="1">
    <citation type="journal article" date="2014" name="Front. Microbiol.">
        <title>High frequency of phylogenetically diverse reductive dehalogenase-homologous genes in deep subseafloor sedimentary metagenomes.</title>
        <authorList>
            <person name="Kawai M."/>
            <person name="Futagami T."/>
            <person name="Toyoda A."/>
            <person name="Takaki Y."/>
            <person name="Nishi S."/>
            <person name="Hori S."/>
            <person name="Arai W."/>
            <person name="Tsubouchi T."/>
            <person name="Morono Y."/>
            <person name="Uchiyama I."/>
            <person name="Ito T."/>
            <person name="Fujiyama A."/>
            <person name="Inagaki F."/>
            <person name="Takami H."/>
        </authorList>
    </citation>
    <scope>NUCLEOTIDE SEQUENCE</scope>
    <source>
        <strain evidence="1">Expedition CK06-06</strain>
    </source>
</reference>
<dbReference type="Gene3D" id="3.20.20.140">
    <property type="entry name" value="Metal-dependent hydrolases"/>
    <property type="match status" value="1"/>
</dbReference>
<proteinExistence type="predicted"/>
<dbReference type="GO" id="GO:0006064">
    <property type="term" value="P:glucuronate catabolic process"/>
    <property type="evidence" value="ECO:0007669"/>
    <property type="project" value="InterPro"/>
</dbReference>
<sequence length="77" mass="8238">LHIAGSSLLTSSAGPVCDGRKIFSEGSRFEVFDRVICAAVAKLISTGQMSYAGGVRAVKALMYENQARIFNLECNPN</sequence>
<dbReference type="SUPFAM" id="SSF51556">
    <property type="entry name" value="Metallo-dependent hydrolases"/>
    <property type="match status" value="1"/>
</dbReference>
<dbReference type="InterPro" id="IPR003766">
    <property type="entry name" value="Uronate_isomerase"/>
</dbReference>
<dbReference type="EMBL" id="BART01013618">
    <property type="protein sequence ID" value="GAG79162.1"/>
    <property type="molecule type" value="Genomic_DNA"/>
</dbReference>
<dbReference type="AlphaFoldDB" id="X1BD64"/>
<name>X1BD64_9ZZZZ</name>
<dbReference type="Pfam" id="PF02614">
    <property type="entry name" value="UxaC"/>
    <property type="match status" value="1"/>
</dbReference>
<feature type="non-terminal residue" evidence="1">
    <location>
        <position position="1"/>
    </location>
</feature>
<organism evidence="1">
    <name type="scientific">marine sediment metagenome</name>
    <dbReference type="NCBI Taxonomy" id="412755"/>
    <lineage>
        <taxon>unclassified sequences</taxon>
        <taxon>metagenomes</taxon>
        <taxon>ecological metagenomes</taxon>
    </lineage>
</organism>
<evidence type="ECO:0000313" key="1">
    <source>
        <dbReference type="EMBL" id="GAG79162.1"/>
    </source>
</evidence>
<dbReference type="InterPro" id="IPR032466">
    <property type="entry name" value="Metal_Hydrolase"/>
</dbReference>
<evidence type="ECO:0008006" key="2">
    <source>
        <dbReference type="Google" id="ProtNLM"/>
    </source>
</evidence>
<gene>
    <name evidence="1" type="ORF">S01H4_27732</name>
</gene>
<accession>X1BD64</accession>
<protein>
    <recommendedName>
        <fullName evidence="2">Amidohydrolase-related domain-containing protein</fullName>
    </recommendedName>
</protein>
<dbReference type="GO" id="GO:0008880">
    <property type="term" value="F:glucuronate isomerase activity"/>
    <property type="evidence" value="ECO:0007669"/>
    <property type="project" value="InterPro"/>
</dbReference>
<comment type="caution">
    <text evidence="1">The sequence shown here is derived from an EMBL/GenBank/DDBJ whole genome shotgun (WGS) entry which is preliminary data.</text>
</comment>